<evidence type="ECO:0000256" key="7">
    <source>
        <dbReference type="ARBA" id="ARBA00049043"/>
    </source>
</evidence>
<keyword evidence="3 8" id="KW-0028">Amino-acid biosynthesis</keyword>
<dbReference type="PANTHER" id="PTHR20919">
    <property type="entry name" value="HOMOSERINE O-SUCCINYLTRANSFERASE"/>
    <property type="match status" value="1"/>
</dbReference>
<sequence>MPITLNKKLPAVDILKNENIFVMDDIRARGQDIRPIKVLILNLMPTKEATETQLLRYLSNTPLQIKLDFIYTASHQSKNTKAEYLETFYKTFEEIKGDYFDGLIITGAPVETLPFEKVDYWQELCQIFDWAKHHVYSTLHLCWGAQAGLYYRYRVEKLLMDYKLSGIYEQDVVEHFSPLMRGFDDSFLSPHSRHTQVTEEQVRSKTNLQILAKGDEVGLSILASRDLREIYSFGHLEYDRDTLKREYQRDLKAHKGPKRPVNYFPQGQADQQPKLRWSLAASTFFTNWLNYAVYQETPYCLEDLEERDSLYGYL</sequence>
<dbReference type="PANTHER" id="PTHR20919:SF0">
    <property type="entry name" value="HOMOSERINE O-SUCCINYLTRANSFERASE"/>
    <property type="match status" value="1"/>
</dbReference>
<comment type="subcellular location">
    <subcellularLocation>
        <location evidence="1 8">Cytoplasm</location>
    </subcellularLocation>
</comment>
<dbReference type="InterPro" id="IPR029062">
    <property type="entry name" value="Class_I_gatase-like"/>
</dbReference>
<dbReference type="EC" id="2.3.1.31" evidence="8"/>
<dbReference type="InterPro" id="IPR033752">
    <property type="entry name" value="MetA_family"/>
</dbReference>
<evidence type="ECO:0000313" key="10">
    <source>
        <dbReference type="EMBL" id="SUN36668.1"/>
    </source>
</evidence>
<dbReference type="GO" id="GO:0005737">
    <property type="term" value="C:cytoplasm"/>
    <property type="evidence" value="ECO:0007669"/>
    <property type="project" value="UniProtKB-SubCell"/>
</dbReference>
<feature type="site" description="Important for substrate specificity" evidence="8">
    <location>
        <position position="192"/>
    </location>
</feature>
<keyword evidence="2 8" id="KW-0963">Cytoplasm</keyword>
<dbReference type="PIRSF" id="PIRSF000450">
    <property type="entry name" value="H_ser_succinyltr"/>
    <property type="match status" value="1"/>
</dbReference>
<evidence type="ECO:0000256" key="5">
    <source>
        <dbReference type="ARBA" id="ARBA00023167"/>
    </source>
</evidence>
<accession>A0A380JHS5</accession>
<protein>
    <recommendedName>
        <fullName evidence="8">Homoserine O-acetyltransferase</fullName>
        <shortName evidence="8">HAT</shortName>
        <ecNumber evidence="8">2.3.1.31</ecNumber>
    </recommendedName>
    <alternativeName>
        <fullName evidence="8">Homoserine transacetylase</fullName>
        <shortName evidence="8">HTA</shortName>
    </alternativeName>
</protein>
<dbReference type="Proteomes" id="UP000254082">
    <property type="component" value="Unassembled WGS sequence"/>
</dbReference>
<dbReference type="Pfam" id="PF04204">
    <property type="entry name" value="HTS"/>
    <property type="match status" value="1"/>
</dbReference>
<name>A0A380JHS5_STRDO</name>
<proteinExistence type="inferred from homology"/>
<comment type="pathway">
    <text evidence="8">Amino-acid biosynthesis; L-methionine biosynthesis via de novo pathway; O-acetyl-L-homoserine from L-homoserine: step 1/1.</text>
</comment>
<dbReference type="UniPathway" id="UPA00051">
    <property type="reaction ID" value="UER00074"/>
</dbReference>
<evidence type="ECO:0000256" key="1">
    <source>
        <dbReference type="ARBA" id="ARBA00004496"/>
    </source>
</evidence>
<comment type="catalytic activity">
    <reaction evidence="7 8">
        <text>L-homoserine + acetyl-CoA = O-acetyl-L-homoserine + CoA</text>
        <dbReference type="Rhea" id="RHEA:13701"/>
        <dbReference type="ChEBI" id="CHEBI:57287"/>
        <dbReference type="ChEBI" id="CHEBI:57288"/>
        <dbReference type="ChEBI" id="CHEBI:57476"/>
        <dbReference type="ChEBI" id="CHEBI:57716"/>
        <dbReference type="EC" id="2.3.1.31"/>
    </reaction>
</comment>
<dbReference type="GO" id="GO:0019281">
    <property type="term" value="P:L-methionine biosynthetic process from homoserine via O-succinyl-L-homoserine and cystathionine"/>
    <property type="evidence" value="ECO:0007669"/>
    <property type="project" value="InterPro"/>
</dbReference>
<dbReference type="InterPro" id="IPR005697">
    <property type="entry name" value="HST_MetA"/>
</dbReference>
<evidence type="ECO:0000256" key="4">
    <source>
        <dbReference type="ARBA" id="ARBA00022679"/>
    </source>
</evidence>
<feature type="site" description="Important for acyl-CoA specificity" evidence="8">
    <location>
        <position position="111"/>
    </location>
</feature>
<feature type="active site" evidence="8">
    <location>
        <position position="237"/>
    </location>
</feature>
<evidence type="ECO:0000256" key="9">
    <source>
        <dbReference type="PIRSR" id="PIRSR000450-1"/>
    </source>
</evidence>
<comment type="function">
    <text evidence="8">Transfers an acetyl group from acetyl-CoA to L-homoserine, forming acetyl-L-homoserine.</text>
</comment>
<dbReference type="CDD" id="cd03131">
    <property type="entry name" value="GATase1_HTS"/>
    <property type="match status" value="1"/>
</dbReference>
<comment type="caution">
    <text evidence="8">Lacks conserved residue(s) required for the propagation of feature annotation.</text>
</comment>
<keyword evidence="6 8" id="KW-0012">Acyltransferase</keyword>
<evidence type="ECO:0000256" key="2">
    <source>
        <dbReference type="ARBA" id="ARBA00022490"/>
    </source>
</evidence>
<dbReference type="SUPFAM" id="SSF52317">
    <property type="entry name" value="Class I glutamine amidotransferase-like"/>
    <property type="match status" value="1"/>
</dbReference>
<evidence type="ECO:0000256" key="3">
    <source>
        <dbReference type="ARBA" id="ARBA00022605"/>
    </source>
</evidence>
<dbReference type="FunFam" id="3.40.50.880:FF:000004">
    <property type="entry name" value="Homoserine O-succinyltransferase"/>
    <property type="match status" value="1"/>
</dbReference>
<dbReference type="RefSeq" id="WP_002996641.1">
    <property type="nucleotide sequence ID" value="NZ_UHFA01000002.1"/>
</dbReference>
<keyword evidence="5 8" id="KW-0486">Methionine biosynthesis</keyword>
<feature type="active site" description="Proton acceptor" evidence="8">
    <location>
        <position position="235"/>
    </location>
</feature>
<keyword evidence="4 8" id="KW-0808">Transferase</keyword>
<dbReference type="GO" id="GO:0004414">
    <property type="term" value="F:homoserine O-acetyltransferase activity"/>
    <property type="evidence" value="ECO:0007669"/>
    <property type="project" value="UniProtKB-EC"/>
</dbReference>
<keyword evidence="11" id="KW-1185">Reference proteome</keyword>
<evidence type="ECO:0000313" key="11">
    <source>
        <dbReference type="Proteomes" id="UP000254082"/>
    </source>
</evidence>
<feature type="binding site" evidence="8">
    <location>
        <position position="249"/>
    </location>
    <ligand>
        <name>substrate</name>
    </ligand>
</feature>
<feature type="active site" description="Acyl-thioester intermediate" evidence="8 9">
    <location>
        <position position="142"/>
    </location>
</feature>
<dbReference type="AlphaFoldDB" id="A0A380JHS5"/>
<dbReference type="EMBL" id="UHFA01000002">
    <property type="protein sequence ID" value="SUN36668.1"/>
    <property type="molecule type" value="Genomic_DNA"/>
</dbReference>
<evidence type="ECO:0000256" key="8">
    <source>
        <dbReference type="HAMAP-Rule" id="MF_00295"/>
    </source>
</evidence>
<dbReference type="OrthoDB" id="9772423at2"/>
<reference evidence="10 11" key="1">
    <citation type="submission" date="2018-06" db="EMBL/GenBank/DDBJ databases">
        <authorList>
            <consortium name="Pathogen Informatics"/>
            <person name="Doyle S."/>
        </authorList>
    </citation>
    <scope>NUCLEOTIDE SEQUENCE [LARGE SCALE GENOMIC DNA]</scope>
    <source>
        <strain evidence="11">NCTC 11391</strain>
    </source>
</reference>
<dbReference type="HAMAP" id="MF_00295">
    <property type="entry name" value="MetA_acyltransf"/>
    <property type="match status" value="1"/>
</dbReference>
<comment type="similarity">
    <text evidence="8">Belongs to the MetA family.</text>
</comment>
<evidence type="ECO:0000256" key="6">
    <source>
        <dbReference type="ARBA" id="ARBA00023315"/>
    </source>
</evidence>
<dbReference type="NCBIfam" id="TIGR01001">
    <property type="entry name" value="metA"/>
    <property type="match status" value="1"/>
</dbReference>
<gene>
    <name evidence="10" type="primary">metA</name>
    <name evidence="8" type="synonym">metAA</name>
    <name evidence="10" type="ORF">NCTC11391_01667</name>
</gene>
<dbReference type="Gene3D" id="3.40.50.880">
    <property type="match status" value="1"/>
</dbReference>
<organism evidence="10 11">
    <name type="scientific">Streptococcus downei MFe28</name>
    <dbReference type="NCBI Taxonomy" id="764290"/>
    <lineage>
        <taxon>Bacteria</taxon>
        <taxon>Bacillati</taxon>
        <taxon>Bacillota</taxon>
        <taxon>Bacilli</taxon>
        <taxon>Lactobacillales</taxon>
        <taxon>Streptococcaceae</taxon>
        <taxon>Streptococcus</taxon>
    </lineage>
</organism>
<feature type="binding site" evidence="8">
    <location>
        <position position="163"/>
    </location>
    <ligand>
        <name>substrate</name>
    </ligand>
</feature>
<feature type="binding site" evidence="8">
    <location>
        <position position="192"/>
    </location>
    <ligand>
        <name>substrate</name>
    </ligand>
</feature>
<dbReference type="GO" id="GO:0008899">
    <property type="term" value="F:homoserine O-succinyltransferase activity"/>
    <property type="evidence" value="ECO:0007669"/>
    <property type="project" value="UniProtKB-UniRule"/>
</dbReference>